<evidence type="ECO:0000256" key="10">
    <source>
        <dbReference type="SAM" id="Phobius"/>
    </source>
</evidence>
<feature type="transmembrane region" description="Helical" evidence="10">
    <location>
        <begin position="763"/>
        <end position="779"/>
    </location>
</feature>
<name>A0A1U8KI12_GOSHI</name>
<evidence type="ECO:0000259" key="13">
    <source>
        <dbReference type="Pfam" id="PF25333"/>
    </source>
</evidence>
<evidence type="ECO:0000313" key="14">
    <source>
        <dbReference type="Proteomes" id="UP000818029"/>
    </source>
</evidence>
<evidence type="ECO:0000256" key="6">
    <source>
        <dbReference type="ARBA" id="ARBA00022692"/>
    </source>
</evidence>
<evidence type="ECO:0000259" key="12">
    <source>
        <dbReference type="Pfam" id="PF11145"/>
    </source>
</evidence>
<evidence type="ECO:0000256" key="8">
    <source>
        <dbReference type="ARBA" id="ARBA00022989"/>
    </source>
</evidence>
<feature type="domain" description="DUF2921" evidence="13">
    <location>
        <begin position="42"/>
        <end position="220"/>
    </location>
</feature>
<feature type="transmembrane region" description="Helical" evidence="10">
    <location>
        <begin position="826"/>
        <end position="844"/>
    </location>
</feature>
<dbReference type="EC" id="2.3.2.27" evidence="4"/>
<proteinExistence type="predicted"/>
<feature type="domain" description="DUF2921" evidence="13">
    <location>
        <begin position="248"/>
        <end position="413"/>
    </location>
</feature>
<keyword evidence="14" id="KW-1185">Reference proteome</keyword>
<keyword evidence="6 10" id="KW-0812">Transmembrane</keyword>
<dbReference type="GeneID" id="107917244"/>
<evidence type="ECO:0000256" key="2">
    <source>
        <dbReference type="ARBA" id="ARBA00004127"/>
    </source>
</evidence>
<comment type="subcellular location">
    <subcellularLocation>
        <location evidence="2">Endomembrane system</location>
        <topology evidence="2">Multi-pass membrane protein</topology>
    </subcellularLocation>
</comment>
<feature type="domain" description="DUF2921" evidence="13">
    <location>
        <begin position="440"/>
        <end position="624"/>
    </location>
</feature>
<evidence type="ECO:0000256" key="5">
    <source>
        <dbReference type="ARBA" id="ARBA00022679"/>
    </source>
</evidence>
<evidence type="ECO:0000256" key="7">
    <source>
        <dbReference type="ARBA" id="ARBA00022786"/>
    </source>
</evidence>
<protein>
    <recommendedName>
        <fullName evidence="4">RING-type E3 ubiquitin transferase</fullName>
        <ecNumber evidence="4">2.3.2.27</ecNumber>
    </recommendedName>
</protein>
<evidence type="ECO:0000313" key="15">
    <source>
        <dbReference type="RefSeq" id="XP_016702105.1"/>
    </source>
</evidence>
<keyword evidence="5" id="KW-0808">Transferase</keyword>
<feature type="transmembrane region" description="Helical" evidence="10">
    <location>
        <begin position="871"/>
        <end position="890"/>
    </location>
</feature>
<dbReference type="RefSeq" id="XP_016702105.1">
    <property type="nucleotide sequence ID" value="XM_016846616.1"/>
</dbReference>
<sequence length="927" mass="104606">MDCSIFSTSSKLLIFCTSLLFIIFFMCLNVDSVTAAESDYGLHCDPVVHESKLADEEFNISPFPGRQNGYYSGGDNVLNRSSDGYYYGPASKVLVFETHHVYKTNAEDVFKVEGNLIFETSYYYERSFSNGRGYYHSYSSDSSSRGALEFDLHGFWSRTTGKLCMVGSGYTYSKEGNVLHLAAVLKFNNVKSSSDINTLITGTMDSLNPADRPNYFEPISVLMFPQGSYKYTKVAKQFSQGCPGGTDVPKKSSLSLSRTITVCDMFYRQTAFELEYASGCDSSKSCSPFGDGIGYLPRFMHLRTIQCSDEKLSLRFLIEFQDDAYTRYYASSNFSTSLIGEGSWDAKQNRLCIIACRIEDASSSSLEKSHVGDCTTRLSVRFPAILSIRNTSTVVGEIWSDKHKNQSGFFNRIMFRNTDNNRGQFQLQGLKYEYVETDKVNKSCPKKSSNRHSTEEHLDGYSQDMAFSMSIKYQKRSIGWGSSNPLAVGDQPQQRFPLLIPSSSSRPKSAGVESIASGSLLNISYKMRIELNNLKLDHGLNSFNQSSNGYLEIRISAEGVYDAETGHLCMVGCRHLRSLNGSTDCDILVNVHFPPLDSDRKGSKIKGSIESTRVKTDHLHFETLEFSGRAYYGSRAMESVWRMDFEMIMSVISNTLAIVFVVLQIFHVRRLPAVCPSVSFLMLVILALGHLMPLVLNLEAMFNQDSERTVWARSGTWLEMNEVVIRAVTMVAFLMHFRLLMLSWTARCSEGKNKPLWIAEKRGLYVCLPVYIAGGLITGTTRQHSSYYIEQTILGGSRAYAGLILDAFLFPQIIFNMFLNSREPALSRFFYIGITLVRMVPHGYDLYRVHNYVDMNDSYIYADPTADYYSTAWDIIIPMLGLFFAAIIYFQQRLGGRCFLPKRFRESATYDKLPIDSEEQSPLKSSP</sequence>
<keyword evidence="8 10" id="KW-1133">Transmembrane helix</keyword>
<feature type="transmembrane region" description="Helical" evidence="10">
    <location>
        <begin position="723"/>
        <end position="742"/>
    </location>
</feature>
<dbReference type="Pfam" id="PF25333">
    <property type="entry name" value="DUF2921_N"/>
    <property type="match status" value="3"/>
</dbReference>
<dbReference type="GO" id="GO:0012505">
    <property type="term" value="C:endomembrane system"/>
    <property type="evidence" value="ECO:0007669"/>
    <property type="project" value="UniProtKB-SubCell"/>
</dbReference>
<feature type="signal peptide" evidence="11">
    <location>
        <begin position="1"/>
        <end position="35"/>
    </location>
</feature>
<evidence type="ECO:0000256" key="4">
    <source>
        <dbReference type="ARBA" id="ARBA00012483"/>
    </source>
</evidence>
<reference evidence="15" key="2">
    <citation type="submission" date="2025-08" db="UniProtKB">
        <authorList>
            <consortium name="RefSeq"/>
        </authorList>
    </citation>
    <scope>IDENTIFICATION</scope>
</reference>
<dbReference type="OrthoDB" id="607498at2759"/>
<dbReference type="Pfam" id="PF11145">
    <property type="entry name" value="DUF2921"/>
    <property type="match status" value="1"/>
</dbReference>
<organism evidence="14 15">
    <name type="scientific">Gossypium hirsutum</name>
    <name type="common">Upland cotton</name>
    <name type="synonym">Gossypium mexicanum</name>
    <dbReference type="NCBI Taxonomy" id="3635"/>
    <lineage>
        <taxon>Eukaryota</taxon>
        <taxon>Viridiplantae</taxon>
        <taxon>Streptophyta</taxon>
        <taxon>Embryophyta</taxon>
        <taxon>Tracheophyta</taxon>
        <taxon>Spermatophyta</taxon>
        <taxon>Magnoliopsida</taxon>
        <taxon>eudicotyledons</taxon>
        <taxon>Gunneridae</taxon>
        <taxon>Pentapetalae</taxon>
        <taxon>rosids</taxon>
        <taxon>malvids</taxon>
        <taxon>Malvales</taxon>
        <taxon>Malvaceae</taxon>
        <taxon>Malvoideae</taxon>
        <taxon>Gossypium</taxon>
    </lineage>
</organism>
<feature type="domain" description="SWEET-like" evidence="12">
    <location>
        <begin position="637"/>
        <end position="904"/>
    </location>
</feature>
<evidence type="ECO:0000256" key="9">
    <source>
        <dbReference type="ARBA" id="ARBA00023136"/>
    </source>
</evidence>
<dbReference type="PaxDb" id="3635-A0A1U8KI12"/>
<feature type="chain" id="PRO_5010533008" description="RING-type E3 ubiquitin transferase" evidence="11">
    <location>
        <begin position="36"/>
        <end position="927"/>
    </location>
</feature>
<dbReference type="PANTHER" id="PTHR33389">
    <property type="entry name" value="FAMILY PROTEIN, PUTATIVE (DUF2921)-RELATED"/>
    <property type="match status" value="1"/>
</dbReference>
<dbReference type="KEGG" id="ghi:107917244"/>
<comment type="catalytic activity">
    <reaction evidence="1">
        <text>S-ubiquitinyl-[E2 ubiquitin-conjugating enzyme]-L-cysteine + [acceptor protein]-L-lysine = [E2 ubiquitin-conjugating enzyme]-L-cysteine + N(6)-ubiquitinyl-[acceptor protein]-L-lysine.</text>
        <dbReference type="EC" id="2.3.2.27"/>
    </reaction>
</comment>
<reference evidence="14" key="1">
    <citation type="journal article" date="2020" name="Nat. Genet.">
        <title>Genomic diversifications of five Gossypium allopolyploid species and their impact on cotton improvement.</title>
        <authorList>
            <person name="Chen Z.J."/>
            <person name="Sreedasyam A."/>
            <person name="Ando A."/>
            <person name="Song Q."/>
            <person name="De Santiago L.M."/>
            <person name="Hulse-Kemp A.M."/>
            <person name="Ding M."/>
            <person name="Ye W."/>
            <person name="Kirkbride R.C."/>
            <person name="Jenkins J."/>
            <person name="Plott C."/>
            <person name="Lovell J."/>
            <person name="Lin Y.M."/>
            <person name="Vaughn R."/>
            <person name="Liu B."/>
            <person name="Simpson S."/>
            <person name="Scheffler B.E."/>
            <person name="Wen L."/>
            <person name="Saski C.A."/>
            <person name="Grover C.E."/>
            <person name="Hu G."/>
            <person name="Conover J.L."/>
            <person name="Carlson J.W."/>
            <person name="Shu S."/>
            <person name="Boston L.B."/>
            <person name="Williams M."/>
            <person name="Peterson D.G."/>
            <person name="McGee K."/>
            <person name="Jones D.C."/>
            <person name="Wendel J.F."/>
            <person name="Stelly D.M."/>
            <person name="Grimwood J."/>
            <person name="Schmutz J."/>
        </authorList>
    </citation>
    <scope>NUCLEOTIDE SEQUENCE [LARGE SCALE GENOMIC DNA]</scope>
    <source>
        <strain evidence="14">cv. TM-1</strain>
    </source>
</reference>
<evidence type="ECO:0000256" key="3">
    <source>
        <dbReference type="ARBA" id="ARBA00004906"/>
    </source>
</evidence>
<dbReference type="STRING" id="3635.A0A1U8KI12"/>
<evidence type="ECO:0000256" key="11">
    <source>
        <dbReference type="SAM" id="SignalP"/>
    </source>
</evidence>
<keyword evidence="9 10" id="KW-0472">Membrane</keyword>
<dbReference type="InterPro" id="IPR021319">
    <property type="entry name" value="DUF2921"/>
</dbReference>
<comment type="pathway">
    <text evidence="3">Protein modification; protein ubiquitination.</text>
</comment>
<evidence type="ECO:0000256" key="1">
    <source>
        <dbReference type="ARBA" id="ARBA00000900"/>
    </source>
</evidence>
<dbReference type="OMA" id="PANDRHT"/>
<feature type="transmembrane region" description="Helical" evidence="10">
    <location>
        <begin position="799"/>
        <end position="819"/>
    </location>
</feature>
<dbReference type="InterPro" id="IPR057425">
    <property type="entry name" value="DUF2921_N"/>
</dbReference>
<dbReference type="Proteomes" id="UP000818029">
    <property type="component" value="Chromosome A01"/>
</dbReference>
<dbReference type="PANTHER" id="PTHR33389:SF34">
    <property type="entry name" value="DUF2921 FAMILY PROTEIN"/>
    <property type="match status" value="1"/>
</dbReference>
<feature type="transmembrane region" description="Helical" evidence="10">
    <location>
        <begin position="647"/>
        <end position="666"/>
    </location>
</feature>
<dbReference type="GO" id="GO:0061630">
    <property type="term" value="F:ubiquitin protein ligase activity"/>
    <property type="evidence" value="ECO:0007669"/>
    <property type="project" value="UniProtKB-EC"/>
</dbReference>
<gene>
    <name evidence="15" type="primary">LOC107917244</name>
</gene>
<keyword evidence="7" id="KW-0833">Ubl conjugation pathway</keyword>
<accession>A0A1U8KI12</accession>
<feature type="transmembrane region" description="Helical" evidence="10">
    <location>
        <begin position="678"/>
        <end position="696"/>
    </location>
</feature>
<keyword evidence="11" id="KW-0732">Signal</keyword>
<dbReference type="AlphaFoldDB" id="A0A1U8KI12"/>